<protein>
    <submittedName>
        <fullName evidence="4">Putative metallopeptidase, M16 family protein</fullName>
    </submittedName>
</protein>
<dbReference type="InterPro" id="IPR011765">
    <property type="entry name" value="Pept_M16_N"/>
</dbReference>
<dbReference type="KEGG" id="cat:CA2559_02700"/>
<dbReference type="RefSeq" id="WP_013186307.1">
    <property type="nucleotide sequence ID" value="NC_014230.1"/>
</dbReference>
<reference evidence="4 5" key="1">
    <citation type="journal article" date="2010" name="J. Bacteriol.">
        <title>The complete genome sequence of Croceibacter atlanticus HTCC2559T.</title>
        <authorList>
            <person name="Oh H.M."/>
            <person name="Kang I."/>
            <person name="Ferriera S."/>
            <person name="Giovannoni S.J."/>
            <person name="Cho J.C."/>
        </authorList>
    </citation>
    <scope>NUCLEOTIDE SEQUENCE [LARGE SCALE GENOMIC DNA]</scope>
    <source>
        <strain evidence="5">ATCC BAA-628 / HTCC2559 / KCTC 12090</strain>
    </source>
</reference>
<evidence type="ECO:0000259" key="2">
    <source>
        <dbReference type="Pfam" id="PF00675"/>
    </source>
</evidence>
<dbReference type="eggNOG" id="COG0612">
    <property type="taxonomic scope" value="Bacteria"/>
</dbReference>
<dbReference type="STRING" id="216432.CA2559_02700"/>
<dbReference type="EMBL" id="CP002046">
    <property type="protein sequence ID" value="EAP87629.1"/>
    <property type="molecule type" value="Genomic_DNA"/>
</dbReference>
<dbReference type="Pfam" id="PF05193">
    <property type="entry name" value="Peptidase_M16_C"/>
    <property type="match status" value="1"/>
</dbReference>
<dbReference type="AlphaFoldDB" id="A3U5W2"/>
<feature type="domain" description="Peptidase M16 C-terminal" evidence="3">
    <location>
        <begin position="198"/>
        <end position="376"/>
    </location>
</feature>
<dbReference type="Proteomes" id="UP000002297">
    <property type="component" value="Chromosome"/>
</dbReference>
<evidence type="ECO:0000313" key="4">
    <source>
        <dbReference type="EMBL" id="EAP87629.1"/>
    </source>
</evidence>
<dbReference type="InterPro" id="IPR050361">
    <property type="entry name" value="MPP/UQCRC_Complex"/>
</dbReference>
<dbReference type="HOGENOM" id="CLU_009902_6_1_10"/>
<keyword evidence="5" id="KW-1185">Reference proteome</keyword>
<dbReference type="OrthoDB" id="9811314at2"/>
<feature type="domain" description="Peptidase M16 N-terminal" evidence="2">
    <location>
        <begin position="52"/>
        <end position="168"/>
    </location>
</feature>
<dbReference type="Gene3D" id="3.30.830.10">
    <property type="entry name" value="Metalloenzyme, LuxS/M16 peptidase-like"/>
    <property type="match status" value="2"/>
</dbReference>
<proteinExistence type="predicted"/>
<dbReference type="GO" id="GO:0046872">
    <property type="term" value="F:metal ion binding"/>
    <property type="evidence" value="ECO:0007669"/>
    <property type="project" value="InterPro"/>
</dbReference>
<dbReference type="PANTHER" id="PTHR11851:SF224">
    <property type="entry name" value="PROCESSING PROTEASE"/>
    <property type="match status" value="1"/>
</dbReference>
<sequence>MKTKLVSMLMICFVTLGVTAQIDRSKQPQPGPAPTINLGQPDSFTLKNGLRVLVVENNKLPRVTASLILDNDPHSENEKAGLGSLTGAVLGNGTKTIAKEAYLEEVDFLGANVSIGAESAFASSLSKYFPRVLELMADGALNPLITETDFEAEKTKLIEGIKSNEKSVGAVASRVSSYLAYGEKHPYGEFATEETINNITFQDVKSYYDRYFVPSKAYLVIVGDIEFRDAKKLVKDAFGDWKKSEALSKTTVKPVNAQYTQVNFIDMPNAVQSELRLENTIDLQMNDEDYFSALVANQILGGSFGSYLNMNLREANGYTYGARSSIGADPYASRFVASTSVRNEVTDSAIVEMVKELRRIRTEPVSAQDLNNTKNKYAGNFVLQLENPATIANFALNIERYNLPKDFYKNYLKNINAVTMEDVQAAANKYVMVDNMRIVVAGKGKDVVEGLENLNLNGKKTPVFYFDKEGNKVDKPVYDKEIPEGVTAQTVYNSYLEAIGGKAKVEAVNTLSMTAGATMQGTPLELEIKKSKAGKMAQSLYVMGNVMSKQAFNGTSGYAMAQGQKVPYDEEQIAKGKTDALPFPELNLGEAKLVRIEAVDGSDAYVVMPSENVEDYYDVKSGLKVKSTQTRSQGAQTMVVTTLYKDYQEKEGIMFPMTISQSFGPQSIDFKVSNIVVNPEFADSDFE</sequence>
<evidence type="ECO:0000256" key="1">
    <source>
        <dbReference type="SAM" id="SignalP"/>
    </source>
</evidence>
<evidence type="ECO:0000259" key="3">
    <source>
        <dbReference type="Pfam" id="PF05193"/>
    </source>
</evidence>
<dbReference type="InterPro" id="IPR007863">
    <property type="entry name" value="Peptidase_M16_C"/>
</dbReference>
<dbReference type="GeneID" id="89452334"/>
<feature type="signal peptide" evidence="1">
    <location>
        <begin position="1"/>
        <end position="20"/>
    </location>
</feature>
<dbReference type="InterPro" id="IPR011249">
    <property type="entry name" value="Metalloenz_LuxS/M16"/>
</dbReference>
<accession>A3U5W2</accession>
<feature type="chain" id="PRO_5002660454" evidence="1">
    <location>
        <begin position="21"/>
        <end position="687"/>
    </location>
</feature>
<keyword evidence="1" id="KW-0732">Signal</keyword>
<name>A3U5W2_CROAH</name>
<dbReference type="Pfam" id="PF00675">
    <property type="entry name" value="Peptidase_M16"/>
    <property type="match status" value="1"/>
</dbReference>
<dbReference type="PANTHER" id="PTHR11851">
    <property type="entry name" value="METALLOPROTEASE"/>
    <property type="match status" value="1"/>
</dbReference>
<dbReference type="SUPFAM" id="SSF63411">
    <property type="entry name" value="LuxS/MPP-like metallohydrolase"/>
    <property type="match status" value="2"/>
</dbReference>
<gene>
    <name evidence="4" type="ordered locus">CA2559_02700</name>
</gene>
<evidence type="ECO:0000313" key="5">
    <source>
        <dbReference type="Proteomes" id="UP000002297"/>
    </source>
</evidence>
<organism evidence="4 5">
    <name type="scientific">Croceibacter atlanticus (strain ATCC BAA-628 / JCM 21780 / CIP 108009 / IAM 15332 / KCTC 12090 / HTCC2559)</name>
    <dbReference type="NCBI Taxonomy" id="216432"/>
    <lineage>
        <taxon>Bacteria</taxon>
        <taxon>Pseudomonadati</taxon>
        <taxon>Bacteroidota</taxon>
        <taxon>Flavobacteriia</taxon>
        <taxon>Flavobacteriales</taxon>
        <taxon>Flavobacteriaceae</taxon>
        <taxon>Croceibacter</taxon>
    </lineage>
</organism>